<accession>A0A059DZX3</accession>
<sequence>MLNLREYRARPASLADHLKWACLIAPGIILNKDGSLQRTIAYRGPDLESSTAEELVAVTARMNNLLRRFGSGWALHIEADRRPSVTYPESSWRDPAAWLVDEERRAAFEEAGRHFETDCYLTLTWMPPADRTARIEQLFIEDPADAPAAFWSEHLAHFETETIRARDMMADLMPEARFLSDDETLTYLHACISTARQEVLAPSVPMCLDALLVDTPLTGGLSPRLGEETLRVLTINGFPATGEPGLLSDLDQLGFAYRWVTRFLPLDKPDAEKTLNAYVRNWFAKRRSLTSYLREILTNEPATLLNTDADNQAADADEALQAIGAGHVAFGYCTTAIIVRHEDAGIAEDQIRAVERVIRGRGFTCVAESVNAIEAWLGTLPGEAYANVRQPLLNTINLSHMAPLSSLWAGPERNAHLDGPPLLMARSASSTPFRLVTHQGDVGHMMVVGPTGAGKSVLLSLLALQFRRYEQAQVFLFDKGASARCATLALGGTWYDLGLEGDLAFQPLRDVDGEGGLAAAQAWVLGLIEQEGVTVTPEVKQAVWTALQSLGAAPVAQRTLTGLVALLQIPDLRQALEPYTLAGPYGALLDADEVNLEAGDVLCFEMEALMQDKRLAAPVLAHLFTKLEARFDGRPTMLILDEAWLFLDHPMFSGRLRDWLKTLRKKNVSVVFATQSLSDIAASSIAPSLIESAPTRIFLANARAEEPSQRAAYEGFGLNARQVELIARATPKRDYYVQTPDGNRLFDLDLGPVALAFCAAGTKADQKLISEILASVGPEGFAPAWLAARGLHWAADLIAAEGEMPCAAE</sequence>
<dbReference type="Proteomes" id="UP000024547">
    <property type="component" value="Unassembled WGS sequence"/>
</dbReference>
<dbReference type="NCBIfam" id="NF010447">
    <property type="entry name" value="PRK13873.1"/>
    <property type="match status" value="1"/>
</dbReference>
<dbReference type="PANTHER" id="PTHR30121">
    <property type="entry name" value="UNCHARACTERIZED PROTEIN YJGR-RELATED"/>
    <property type="match status" value="1"/>
</dbReference>
<organism evidence="5 6">
    <name type="scientific">Hyphomonas atlantica</name>
    <dbReference type="NCBI Taxonomy" id="1280948"/>
    <lineage>
        <taxon>Bacteria</taxon>
        <taxon>Pseudomonadati</taxon>
        <taxon>Pseudomonadota</taxon>
        <taxon>Alphaproteobacteria</taxon>
        <taxon>Hyphomonadales</taxon>
        <taxon>Hyphomonadaceae</taxon>
        <taxon>Hyphomonas</taxon>
    </lineage>
</organism>
<dbReference type="AlphaFoldDB" id="A0A059DZX3"/>
<keyword evidence="2" id="KW-0547">Nucleotide-binding</keyword>
<comment type="caution">
    <text evidence="5">The sequence shown here is derived from an EMBL/GenBank/DDBJ whole genome shotgun (WGS) entry which is preliminary data.</text>
</comment>
<dbReference type="OrthoDB" id="9816422at2"/>
<dbReference type="CDD" id="cd01127">
    <property type="entry name" value="TrwB_TraG_TraD_VirD4"/>
    <property type="match status" value="1"/>
</dbReference>
<protein>
    <recommendedName>
        <fullName evidence="4">AAA+ ATPase domain-containing protein</fullName>
    </recommendedName>
</protein>
<evidence type="ECO:0000259" key="4">
    <source>
        <dbReference type="SMART" id="SM00382"/>
    </source>
</evidence>
<dbReference type="GO" id="GO:0005524">
    <property type="term" value="F:ATP binding"/>
    <property type="evidence" value="ECO:0007669"/>
    <property type="project" value="UniProtKB-KW"/>
</dbReference>
<evidence type="ECO:0000256" key="1">
    <source>
        <dbReference type="ARBA" id="ARBA00006512"/>
    </source>
</evidence>
<dbReference type="InterPro" id="IPR018145">
    <property type="entry name" value="CagE_TrbE_VirB_cntrl_dom"/>
</dbReference>
<dbReference type="Pfam" id="PF19044">
    <property type="entry name" value="P-loop_TraG"/>
    <property type="match status" value="1"/>
</dbReference>
<dbReference type="Gene3D" id="3.40.50.300">
    <property type="entry name" value="P-loop containing nucleotide triphosphate hydrolases"/>
    <property type="match status" value="2"/>
</dbReference>
<dbReference type="Pfam" id="PF03135">
    <property type="entry name" value="CagE_TrbE_VirB"/>
    <property type="match status" value="1"/>
</dbReference>
<dbReference type="eggNOG" id="COG3451">
    <property type="taxonomic scope" value="Bacteria"/>
</dbReference>
<gene>
    <name evidence="5" type="ORF">HY36_07320</name>
</gene>
<evidence type="ECO:0000313" key="5">
    <source>
        <dbReference type="EMBL" id="KCZ59935.1"/>
    </source>
</evidence>
<dbReference type="PANTHER" id="PTHR30121:SF12">
    <property type="entry name" value="TYPE IV SECRETION SYSTEM PROTEIN CAGE"/>
    <property type="match status" value="1"/>
</dbReference>
<dbReference type="SUPFAM" id="SSF52540">
    <property type="entry name" value="P-loop containing nucleoside triphosphate hydrolases"/>
    <property type="match status" value="1"/>
</dbReference>
<dbReference type="EMBL" id="AWFH01000034">
    <property type="protein sequence ID" value="KCZ59935.1"/>
    <property type="molecule type" value="Genomic_DNA"/>
</dbReference>
<feature type="domain" description="AAA+ ATPase" evidence="4">
    <location>
        <begin position="441"/>
        <end position="703"/>
    </location>
</feature>
<proteinExistence type="inferred from homology"/>
<dbReference type="STRING" id="1280948.HY36_07320"/>
<evidence type="ECO:0000313" key="6">
    <source>
        <dbReference type="Proteomes" id="UP000024547"/>
    </source>
</evidence>
<dbReference type="InterPro" id="IPR003593">
    <property type="entry name" value="AAA+_ATPase"/>
</dbReference>
<name>A0A059DZX3_9PROT</name>
<dbReference type="InterPro" id="IPR051162">
    <property type="entry name" value="T4SS_component"/>
</dbReference>
<dbReference type="InterPro" id="IPR043964">
    <property type="entry name" value="P-loop_TraG"/>
</dbReference>
<evidence type="ECO:0000256" key="3">
    <source>
        <dbReference type="ARBA" id="ARBA00022840"/>
    </source>
</evidence>
<comment type="similarity">
    <text evidence="1">Belongs to the TrbE/VirB4 family.</text>
</comment>
<keyword evidence="3" id="KW-0067">ATP-binding</keyword>
<dbReference type="PATRIC" id="fig|1280948.3.peg.2559"/>
<keyword evidence="6" id="KW-1185">Reference proteome</keyword>
<dbReference type="InterPro" id="IPR027417">
    <property type="entry name" value="P-loop_NTPase"/>
</dbReference>
<dbReference type="RefSeq" id="WP_035553320.1">
    <property type="nucleotide sequence ID" value="NZ_AWFH01000034.1"/>
</dbReference>
<evidence type="ECO:0000256" key="2">
    <source>
        <dbReference type="ARBA" id="ARBA00022741"/>
    </source>
</evidence>
<dbReference type="SMART" id="SM00382">
    <property type="entry name" value="AAA"/>
    <property type="match status" value="1"/>
</dbReference>
<reference evidence="5 6" key="1">
    <citation type="journal article" date="2014" name="Antonie Van Leeuwenhoek">
        <title>Hyphomonas beringensis sp. nov. and Hyphomonas chukchiensis sp. nov., isolated from surface seawater of the Bering Sea and Chukchi Sea.</title>
        <authorList>
            <person name="Li C."/>
            <person name="Lai Q."/>
            <person name="Li G."/>
            <person name="Dong C."/>
            <person name="Wang J."/>
            <person name="Liao Y."/>
            <person name="Shao Z."/>
        </authorList>
    </citation>
    <scope>NUCLEOTIDE SEQUENCE [LARGE SCALE GENOMIC DNA]</scope>
    <source>
        <strain evidence="5 6">22II1-22F38</strain>
    </source>
</reference>